<dbReference type="PANTHER" id="PTHR36985">
    <property type="entry name" value="TRANSLOCATION AND ASSEMBLY MODULE SUBUNIT TAMB"/>
    <property type="match status" value="1"/>
</dbReference>
<keyword evidence="2 5" id="KW-0812">Transmembrane</keyword>
<feature type="domain" description="Translocation and assembly module TamB C-terminal" evidence="6">
    <location>
        <begin position="1062"/>
        <end position="1415"/>
    </location>
</feature>
<proteinExistence type="predicted"/>
<accession>A0ABP7RVI3</accession>
<protein>
    <recommendedName>
        <fullName evidence="6">Translocation and assembly module TamB C-terminal domain-containing protein</fullName>
    </recommendedName>
</protein>
<evidence type="ECO:0000256" key="4">
    <source>
        <dbReference type="ARBA" id="ARBA00023136"/>
    </source>
</evidence>
<keyword evidence="3 5" id="KW-1133">Transmembrane helix</keyword>
<dbReference type="PANTHER" id="PTHR36985:SF1">
    <property type="entry name" value="TRANSLOCATION AND ASSEMBLY MODULE SUBUNIT TAMB"/>
    <property type="match status" value="1"/>
</dbReference>
<evidence type="ECO:0000256" key="3">
    <source>
        <dbReference type="ARBA" id="ARBA00022989"/>
    </source>
</evidence>
<comment type="caution">
    <text evidence="7">The sequence shown here is derived from an EMBL/GenBank/DDBJ whole genome shotgun (WGS) entry which is preliminary data.</text>
</comment>
<gene>
    <name evidence="7" type="ORF">GCM10022211_12580</name>
</gene>
<dbReference type="EMBL" id="BAAAZD010000001">
    <property type="protein sequence ID" value="GAA4002688.1"/>
    <property type="molecule type" value="Genomic_DNA"/>
</dbReference>
<dbReference type="InterPro" id="IPR007452">
    <property type="entry name" value="TamB_C"/>
</dbReference>
<evidence type="ECO:0000256" key="2">
    <source>
        <dbReference type="ARBA" id="ARBA00022692"/>
    </source>
</evidence>
<evidence type="ECO:0000313" key="7">
    <source>
        <dbReference type="EMBL" id="GAA4002688.1"/>
    </source>
</evidence>
<reference evidence="8" key="1">
    <citation type="journal article" date="2019" name="Int. J. Syst. Evol. Microbiol.">
        <title>The Global Catalogue of Microorganisms (GCM) 10K type strain sequencing project: providing services to taxonomists for standard genome sequencing and annotation.</title>
        <authorList>
            <consortium name="The Broad Institute Genomics Platform"/>
            <consortium name="The Broad Institute Genome Sequencing Center for Infectious Disease"/>
            <person name="Wu L."/>
            <person name="Ma J."/>
        </authorList>
    </citation>
    <scope>NUCLEOTIDE SEQUENCE [LARGE SCALE GENOMIC DNA]</scope>
    <source>
        <strain evidence="8">JCM 16603</strain>
    </source>
</reference>
<evidence type="ECO:0000313" key="8">
    <source>
        <dbReference type="Proteomes" id="UP001501310"/>
    </source>
</evidence>
<keyword evidence="4 5" id="KW-0472">Membrane</keyword>
<dbReference type="Proteomes" id="UP001501310">
    <property type="component" value="Unassembled WGS sequence"/>
</dbReference>
<sequence length="1415" mass="148375">MSDITAASPDELPEGGHETIVVRRRRNWPLTILKALAGLVAGLALLVLGLFAFINTDAGRRFAADRVEGLAFANGMKIGVGRIDGSLTGASTIHDFTLSDPRGVFFTAPLVKLDWRPFDYLNNHVDIRSLTAPTATLARLPQFTATPPSEGPLLPDLDIDIGRLKVDRLVIGPSVTGEQRVGSIDGRAKIANRRAQVALQAAVIGGDGRAGGDRLAFNLDAVPDDNKLTLDAFVSAPAGGVLAKMAGLAQPLRARVQGQGDWKRWDGRLLADLDNVPFARLALTARDGTFGVRGPTRVARLVEGPTAALLGPITNVALQSTWANRRADVSGRLSSDAFTLVASGIADVGQDRFEDMKLDFGLRKPQVLAPNLSGRELRAALTLNGALRKPLVDYRVTAASLAFNDMGLQGLSARGKARFDGDQMIVPLAATARAITGLDVAAGGTIANVRLDGDLAVSWPRIVSDNIRLRSDRIDATAIVLADVGKGLYTGAIEGRINDYRVDSVGIFNIDTNADVKTVPGGYALVGRVRAQSTRLFNDGVRSFLGGNLIASSDVAYGTDGMIRFSRLRLNSPQLRVTDGRGSYSPNGQIDLRAQGVSRQYGPVGVQVAGTVSAPRAIVTAARPGLGIGIAGLTAQIRSTGNAYAILARGRSDYGDFTADVLVQTAAGPLTVDIRRATLAGINVAGRVRQTAAGPYAGQLNAQGQGIGGVVRLAAAGRYQQAIVNLRARNAVLPEPAGIAVGAAIVDARITLYDQPEVIADAQLAQARFGSTDISALRTIINYRGGQGFARGIAEGTSGVPFRMAFNSELTPRLWRAALKGRVNGIDVRTENPARIVPRGGSYELLPTRLVFDRGSMRLAGSYGRELALQSRIDAVDMSILNLFTPGLGVGGRATGSIDFVQAGNAFPRLDASLAIRNFTRTTAASVSRPLDVNLVARLAPGTGTLNAVMRTRGTVVGRVQAAIRPQGGGSWTSRIAAAPLSGGIRYVGPADALFSLAGLTDQSLSGPLGVAADFGGRVEQPSLQGVVRGRGLTYANATYGTRITDMALQGRFTGERLEIDQLTGRAGSGTVTGKGFVSLAAASGYPADFDLSLDNARLADSDALRVTATGTVRLLKAANQSPVLSGTVRLPATRYQIVRQGSAQVPELTGVRFKPPRGRPRVTGDAPPQSAAASFGDVRLDLAIVAPGQLFVSGMGLESEWRADMRVTGTSQAPRITGSIDLVRGTLGFAGRSFELQEGRVRFNGGSASDATVAMQATETIEDVDVTVNVAGNALDPRITFSSSPGLPQDEIVSRILFGNSVGQLSAIQAVQLAASLNTLRGSGGGGLNPLGKLRQVAGIDRLRILGPDDTSGRGTALAAGKYIGDDIYLEVVTDARGFTATQLEVTLSRSLSILSQAGGSGQTNVNVRYRKTY</sequence>
<keyword evidence="8" id="KW-1185">Reference proteome</keyword>
<evidence type="ECO:0000256" key="5">
    <source>
        <dbReference type="SAM" id="Phobius"/>
    </source>
</evidence>
<dbReference type="RefSeq" id="WP_344709319.1">
    <property type="nucleotide sequence ID" value="NZ_BAAAZD010000001.1"/>
</dbReference>
<evidence type="ECO:0000259" key="6">
    <source>
        <dbReference type="Pfam" id="PF04357"/>
    </source>
</evidence>
<feature type="transmembrane region" description="Helical" evidence="5">
    <location>
        <begin position="32"/>
        <end position="54"/>
    </location>
</feature>
<organism evidence="7 8">
    <name type="scientific">Sphingomonas humi</name>
    <dbReference type="NCBI Taxonomy" id="335630"/>
    <lineage>
        <taxon>Bacteria</taxon>
        <taxon>Pseudomonadati</taxon>
        <taxon>Pseudomonadota</taxon>
        <taxon>Alphaproteobacteria</taxon>
        <taxon>Sphingomonadales</taxon>
        <taxon>Sphingomonadaceae</taxon>
        <taxon>Sphingomonas</taxon>
    </lineage>
</organism>
<dbReference type="Pfam" id="PF04357">
    <property type="entry name" value="TamB"/>
    <property type="match status" value="1"/>
</dbReference>
<comment type="subcellular location">
    <subcellularLocation>
        <location evidence="1">Membrane</location>
        <topology evidence="1">Single-pass membrane protein</topology>
    </subcellularLocation>
</comment>
<name>A0ABP7RVI3_9SPHN</name>
<evidence type="ECO:0000256" key="1">
    <source>
        <dbReference type="ARBA" id="ARBA00004167"/>
    </source>
</evidence>